<proteinExistence type="predicted"/>
<dbReference type="AlphaFoldDB" id="A0A6C2YH71"/>
<keyword evidence="2" id="KW-1185">Reference proteome</keyword>
<dbReference type="RefSeq" id="WP_232055883.1">
    <property type="nucleotide sequence ID" value="NZ_LR593887.1"/>
</dbReference>
<dbReference type="InParanoid" id="A0A6C2YH71"/>
<name>A0A6C2YH71_9BACT</name>
<evidence type="ECO:0000313" key="1">
    <source>
        <dbReference type="EMBL" id="VIP00757.1"/>
    </source>
</evidence>
<protein>
    <submittedName>
        <fullName evidence="1">Uncharacterized protein</fullName>
    </submittedName>
</protein>
<dbReference type="EMBL" id="LR586016">
    <property type="protein sequence ID" value="VIP00757.1"/>
    <property type="molecule type" value="Genomic_DNA"/>
</dbReference>
<evidence type="ECO:0000313" key="2">
    <source>
        <dbReference type="Proteomes" id="UP000464378"/>
    </source>
</evidence>
<dbReference type="EMBL" id="LR593887">
    <property type="protein sequence ID" value="VTR96932.1"/>
    <property type="molecule type" value="Genomic_DNA"/>
</dbReference>
<reference evidence="1" key="1">
    <citation type="submission" date="2019-04" db="EMBL/GenBank/DDBJ databases">
        <authorList>
            <consortium name="Science for Life Laboratories"/>
        </authorList>
    </citation>
    <scope>NUCLEOTIDE SEQUENCE</scope>
    <source>
        <strain evidence="1">MBLW1</strain>
    </source>
</reference>
<sequence length="71" mass="8247">MTSFRIRYEPNKGVNFVHLINFLVSYEIMTLEQCVSVYKRFKLAEDISLEIPDGLVAEFRRELTSLGCVSE</sequence>
<dbReference type="KEGG" id="tim:GMBLW1_32030"/>
<gene>
    <name evidence="1" type="ORF">GMBLW1_32030</name>
</gene>
<organism evidence="1">
    <name type="scientific">Tuwongella immobilis</name>
    <dbReference type="NCBI Taxonomy" id="692036"/>
    <lineage>
        <taxon>Bacteria</taxon>
        <taxon>Pseudomonadati</taxon>
        <taxon>Planctomycetota</taxon>
        <taxon>Planctomycetia</taxon>
        <taxon>Gemmatales</taxon>
        <taxon>Gemmataceae</taxon>
        <taxon>Tuwongella</taxon>
    </lineage>
</organism>
<accession>A0A6C2YH71</accession>
<dbReference type="Proteomes" id="UP000464378">
    <property type="component" value="Chromosome"/>
</dbReference>